<dbReference type="PANTHER" id="PTHR23090:SF9">
    <property type="entry name" value="GLUTAMINE-DEPENDENT NAD(+) SYNTHETASE"/>
    <property type="match status" value="1"/>
</dbReference>
<dbReference type="EMBL" id="AP025523">
    <property type="protein sequence ID" value="BDE06327.1"/>
    <property type="molecule type" value="Genomic_DNA"/>
</dbReference>
<feature type="binding site" evidence="8">
    <location>
        <position position="203"/>
    </location>
    <ligand>
        <name>ATP</name>
        <dbReference type="ChEBI" id="CHEBI:30616"/>
    </ligand>
</feature>
<dbReference type="InterPro" id="IPR022310">
    <property type="entry name" value="NAD/GMP_synthase"/>
</dbReference>
<feature type="binding site" evidence="8">
    <location>
        <position position="152"/>
    </location>
    <ligand>
        <name>ATP</name>
        <dbReference type="ChEBI" id="CHEBI:30616"/>
    </ligand>
</feature>
<organism evidence="12 13">
    <name type="scientific">Vulcanimicrobium alpinum</name>
    <dbReference type="NCBI Taxonomy" id="3016050"/>
    <lineage>
        <taxon>Bacteria</taxon>
        <taxon>Bacillati</taxon>
        <taxon>Vulcanimicrobiota</taxon>
        <taxon>Vulcanimicrobiia</taxon>
        <taxon>Vulcanimicrobiales</taxon>
        <taxon>Vulcanimicrobiaceae</taxon>
        <taxon>Vulcanimicrobium</taxon>
    </lineage>
</organism>
<comment type="similarity">
    <text evidence="1 8 9">Belongs to the NAD synthetase family.</text>
</comment>
<dbReference type="RefSeq" id="WP_317997293.1">
    <property type="nucleotide sequence ID" value="NZ_AP025523.1"/>
</dbReference>
<dbReference type="InterPro" id="IPR003694">
    <property type="entry name" value="NAD_synthase"/>
</dbReference>
<dbReference type="GO" id="GO:0005524">
    <property type="term" value="F:ATP binding"/>
    <property type="evidence" value="ECO:0007669"/>
    <property type="project" value="UniProtKB-UniRule"/>
</dbReference>
<evidence type="ECO:0000313" key="13">
    <source>
        <dbReference type="Proteomes" id="UP001317532"/>
    </source>
</evidence>
<evidence type="ECO:0000256" key="2">
    <source>
        <dbReference type="ARBA" id="ARBA00022598"/>
    </source>
</evidence>
<evidence type="ECO:0000256" key="8">
    <source>
        <dbReference type="HAMAP-Rule" id="MF_00193"/>
    </source>
</evidence>
<feature type="binding site" evidence="8">
    <location>
        <position position="181"/>
    </location>
    <ligand>
        <name>ATP</name>
        <dbReference type="ChEBI" id="CHEBI:30616"/>
    </ligand>
</feature>
<feature type="domain" description="NAD/GMP synthase" evidence="11">
    <location>
        <begin position="30"/>
        <end position="266"/>
    </location>
</feature>
<dbReference type="GO" id="GO:0005737">
    <property type="term" value="C:cytoplasm"/>
    <property type="evidence" value="ECO:0007669"/>
    <property type="project" value="InterPro"/>
</dbReference>
<dbReference type="GO" id="GO:0009435">
    <property type="term" value="P:NAD+ biosynthetic process"/>
    <property type="evidence" value="ECO:0007669"/>
    <property type="project" value="UniProtKB-UniRule"/>
</dbReference>
<dbReference type="SUPFAM" id="SSF52402">
    <property type="entry name" value="Adenine nucleotide alpha hydrolases-like"/>
    <property type="match status" value="1"/>
</dbReference>
<dbReference type="NCBIfam" id="TIGR00552">
    <property type="entry name" value="nadE"/>
    <property type="match status" value="1"/>
</dbReference>
<dbReference type="InterPro" id="IPR014729">
    <property type="entry name" value="Rossmann-like_a/b/a_fold"/>
</dbReference>
<keyword evidence="13" id="KW-1185">Reference proteome</keyword>
<keyword evidence="6 8" id="KW-0460">Magnesium</keyword>
<evidence type="ECO:0000256" key="6">
    <source>
        <dbReference type="ARBA" id="ARBA00022842"/>
    </source>
</evidence>
<sequence>MTAIAPLPIVDASLDEPSLAIDPALTARWLEAFLHDELIERRKIGRAVLGLSGGIDSALVAFLCARALGPENVYAIRMPYRASSPSSLSDAQRVVDATGINVETIEITDAVDGYLRHAPDADARRKGNVMARTRMLVLFDQSARRNALPIGTGNKTERLLGYFTWHADDTPPVNPIGDLFKTQVWALARRLGVPTEVIDKPPSADLEANQTDEADIGITYAKADRILNMILLGYKDDAIAARGFTRDEVRLVRRRVDGTHWKRHLPTTALVSGTAINEFYLRPVDL</sequence>
<comment type="pathway">
    <text evidence="8">Cofactor biosynthesis; NAD(+) biosynthesis; NAD(+) from deamido-NAD(+) (ammonia route): step 1/1.</text>
</comment>
<dbReference type="CDD" id="cd00553">
    <property type="entry name" value="NAD_synthase"/>
    <property type="match status" value="1"/>
</dbReference>
<keyword evidence="5 8" id="KW-0067">ATP-binding</keyword>
<reference evidence="12 13" key="1">
    <citation type="journal article" date="2022" name="ISME Commun">
        <title>Vulcanimicrobium alpinus gen. nov. sp. nov., the first cultivated representative of the candidate phylum 'Eremiobacterota', is a metabolically versatile aerobic anoxygenic phototroph.</title>
        <authorList>
            <person name="Yabe S."/>
            <person name="Muto K."/>
            <person name="Abe K."/>
            <person name="Yokota A."/>
            <person name="Staudigel H."/>
            <person name="Tebo B.M."/>
        </authorList>
    </citation>
    <scope>NUCLEOTIDE SEQUENCE [LARGE SCALE GENOMIC DNA]</scope>
    <source>
        <strain evidence="12 13">WC8-2</strain>
    </source>
</reference>
<name>A0AAN2CA61_UNVUL</name>
<proteinExistence type="inferred from homology"/>
<gene>
    <name evidence="8 12" type="primary">nadE</name>
    <name evidence="12" type="ORF">WPS_16030</name>
</gene>
<keyword evidence="7 8" id="KW-0520">NAD</keyword>
<protein>
    <recommendedName>
        <fullName evidence="8 10">NH(3)-dependent NAD(+) synthetase</fullName>
        <ecNumber evidence="8 10">6.3.1.5</ecNumber>
    </recommendedName>
</protein>
<dbReference type="GO" id="GO:0008795">
    <property type="term" value="F:NAD+ synthase activity"/>
    <property type="evidence" value="ECO:0007669"/>
    <property type="project" value="UniProtKB-UniRule"/>
</dbReference>
<evidence type="ECO:0000313" key="12">
    <source>
        <dbReference type="EMBL" id="BDE06327.1"/>
    </source>
</evidence>
<evidence type="ECO:0000259" key="11">
    <source>
        <dbReference type="Pfam" id="PF02540"/>
    </source>
</evidence>
<keyword evidence="2 8" id="KW-0436">Ligase</keyword>
<dbReference type="FunFam" id="3.40.50.620:FF:000106">
    <property type="entry name" value="Glutamine-dependent NAD(+) synthetase"/>
    <property type="match status" value="1"/>
</dbReference>
<dbReference type="GO" id="GO:0004359">
    <property type="term" value="F:glutaminase activity"/>
    <property type="evidence" value="ECO:0007669"/>
    <property type="project" value="InterPro"/>
</dbReference>
<evidence type="ECO:0000256" key="7">
    <source>
        <dbReference type="ARBA" id="ARBA00023027"/>
    </source>
</evidence>
<comment type="caution">
    <text evidence="8">Lacks conserved residue(s) required for the propagation of feature annotation.</text>
</comment>
<dbReference type="GO" id="GO:0046872">
    <property type="term" value="F:metal ion binding"/>
    <property type="evidence" value="ECO:0007669"/>
    <property type="project" value="UniProtKB-KW"/>
</dbReference>
<dbReference type="KEGG" id="vab:WPS_16030"/>
<dbReference type="AlphaFoldDB" id="A0AAN2CA61"/>
<dbReference type="NCBIfam" id="NF010587">
    <property type="entry name" value="PRK13980.1"/>
    <property type="match status" value="1"/>
</dbReference>
<dbReference type="Proteomes" id="UP001317532">
    <property type="component" value="Chromosome"/>
</dbReference>
<dbReference type="EC" id="6.3.1.5" evidence="8 10"/>
<evidence type="ECO:0000256" key="1">
    <source>
        <dbReference type="ARBA" id="ARBA00005859"/>
    </source>
</evidence>
<feature type="binding site" evidence="8">
    <location>
        <position position="157"/>
    </location>
    <ligand>
        <name>Mg(2+)</name>
        <dbReference type="ChEBI" id="CHEBI:18420"/>
    </ligand>
</feature>
<accession>A0AAN2CA61</accession>
<comment type="catalytic activity">
    <reaction evidence="8 10">
        <text>deamido-NAD(+) + NH4(+) + ATP = AMP + diphosphate + NAD(+) + H(+)</text>
        <dbReference type="Rhea" id="RHEA:21188"/>
        <dbReference type="ChEBI" id="CHEBI:15378"/>
        <dbReference type="ChEBI" id="CHEBI:28938"/>
        <dbReference type="ChEBI" id="CHEBI:30616"/>
        <dbReference type="ChEBI" id="CHEBI:33019"/>
        <dbReference type="ChEBI" id="CHEBI:57540"/>
        <dbReference type="ChEBI" id="CHEBI:58437"/>
        <dbReference type="ChEBI" id="CHEBI:456215"/>
        <dbReference type="EC" id="6.3.1.5"/>
    </reaction>
</comment>
<evidence type="ECO:0000256" key="9">
    <source>
        <dbReference type="RuleBase" id="RU003811"/>
    </source>
</evidence>
<feature type="binding site" description="in other chain" evidence="8">
    <location>
        <position position="132"/>
    </location>
    <ligand>
        <name>deamido-NAD(+)</name>
        <dbReference type="ChEBI" id="CHEBI:58437"/>
        <note>ligand shared between two neighboring subunits</note>
    </ligand>
</feature>
<keyword evidence="4 8" id="KW-0547">Nucleotide-binding</keyword>
<dbReference type="Pfam" id="PF02540">
    <property type="entry name" value="NAD_synthase"/>
    <property type="match status" value="1"/>
</dbReference>
<evidence type="ECO:0000256" key="10">
    <source>
        <dbReference type="RuleBase" id="RU003812"/>
    </source>
</evidence>
<dbReference type="PANTHER" id="PTHR23090">
    <property type="entry name" value="NH 3 /GLUTAMINE-DEPENDENT NAD + SYNTHETASE"/>
    <property type="match status" value="1"/>
</dbReference>
<dbReference type="InterPro" id="IPR022926">
    <property type="entry name" value="NH(3)-dep_NAD(+)_synth"/>
</dbReference>
<comment type="function">
    <text evidence="8">Catalyzes the ATP-dependent amidation of deamido-NAD to form NAD. Uses ammonia as a nitrogen source.</text>
</comment>
<dbReference type="GO" id="GO:0003952">
    <property type="term" value="F:NAD+ synthase (glutamine-hydrolyzing) activity"/>
    <property type="evidence" value="ECO:0007669"/>
    <property type="project" value="InterPro"/>
</dbReference>
<dbReference type="Gene3D" id="3.40.50.620">
    <property type="entry name" value="HUPs"/>
    <property type="match status" value="1"/>
</dbReference>
<comment type="subunit">
    <text evidence="8">Homodimer.</text>
</comment>
<keyword evidence="3 8" id="KW-0479">Metal-binding</keyword>
<feature type="binding site" evidence="8">
    <location>
        <begin position="50"/>
        <end position="57"/>
    </location>
    <ligand>
        <name>ATP</name>
        <dbReference type="ChEBI" id="CHEBI:30616"/>
    </ligand>
</feature>
<dbReference type="HAMAP" id="MF_00193">
    <property type="entry name" value="NadE_ammonia_dep"/>
    <property type="match status" value="1"/>
</dbReference>
<evidence type="ECO:0000256" key="3">
    <source>
        <dbReference type="ARBA" id="ARBA00022723"/>
    </source>
</evidence>
<evidence type="ECO:0000256" key="4">
    <source>
        <dbReference type="ARBA" id="ARBA00022741"/>
    </source>
</evidence>
<evidence type="ECO:0000256" key="5">
    <source>
        <dbReference type="ARBA" id="ARBA00022840"/>
    </source>
</evidence>
<feature type="binding site" evidence="8">
    <location>
        <position position="56"/>
    </location>
    <ligand>
        <name>Mg(2+)</name>
        <dbReference type="ChEBI" id="CHEBI:18420"/>
    </ligand>
</feature>